<evidence type="ECO:0000256" key="2">
    <source>
        <dbReference type="ARBA" id="ARBA00005673"/>
    </source>
</evidence>
<dbReference type="InterPro" id="IPR000594">
    <property type="entry name" value="ThiF_NAD_FAD-bd"/>
</dbReference>
<accession>A0A814BHC1</accession>
<dbReference type="EMBL" id="CAJNOJ010000040">
    <property type="protein sequence ID" value="CAF0928393.1"/>
    <property type="molecule type" value="Genomic_DNA"/>
</dbReference>
<reference evidence="6" key="1">
    <citation type="submission" date="2021-02" db="EMBL/GenBank/DDBJ databases">
        <authorList>
            <person name="Nowell W R."/>
        </authorList>
    </citation>
    <scope>NUCLEOTIDE SEQUENCE</scope>
</reference>
<comment type="similarity">
    <text evidence="1">Belongs to the SUI1 family.</text>
</comment>
<gene>
    <name evidence="6" type="ORF">EDS130_LOCUS11159</name>
</gene>
<evidence type="ECO:0000259" key="5">
    <source>
        <dbReference type="PROSITE" id="PS50296"/>
    </source>
</evidence>
<dbReference type="PROSITE" id="PS50296">
    <property type="entry name" value="SUI1"/>
    <property type="match status" value="1"/>
</dbReference>
<comment type="caution">
    <text evidence="6">The sequence shown here is derived from an EMBL/GenBank/DDBJ whole genome shotgun (WGS) entry which is preliminary data.</text>
</comment>
<dbReference type="AlphaFoldDB" id="A0A814BHC1"/>
<evidence type="ECO:0000256" key="3">
    <source>
        <dbReference type="ARBA" id="ARBA00022917"/>
    </source>
</evidence>
<name>A0A814BHC1_ADIRI</name>
<evidence type="ECO:0000256" key="1">
    <source>
        <dbReference type="ARBA" id="ARBA00005422"/>
    </source>
</evidence>
<dbReference type="InterPro" id="IPR036877">
    <property type="entry name" value="SUI1_dom_sf"/>
</dbReference>
<dbReference type="PRINTS" id="PR01849">
    <property type="entry name" value="UBIQUITINACT"/>
</dbReference>
<dbReference type="Pfam" id="PF00899">
    <property type="entry name" value="ThiF"/>
    <property type="match status" value="1"/>
</dbReference>
<dbReference type="SUPFAM" id="SSF55159">
    <property type="entry name" value="eIF1-like"/>
    <property type="match status" value="1"/>
</dbReference>
<sequence length="485" mass="54438">MTDHDVIQLRSADPFADVAGQNLTDLGSGGAGVQRSSNLIHIRVQQRNGRKTLTTVQGIGEEFDKKRLLRAFKKKFACNGTVIDNDEYGEVIQLQGDQRTHVSEFLLEIGICKEEQLKVHENSKKKRKMTEKQTSMLTDDEATLYDRQIRLWGADAQLKLRQSRLLLINVNSLSLEVCKNLCLAGVASITVFDNTHVTAEDVEENLTLTMSANDINESKSVCTCRVLQQLNPRVQLTAESTMTIDQIDEKYIEQFDYVCLFNHYDLAMISHLNKLCRGQQQIDENGKKQVHFFCAGTFGLYGFVFKDLGDVYEYLSENTVGSESLVRGDSNNESKKNEKITTKSSRNFVSFEKALTTEWKPNRRQATTRSAITTYNILRALLTFYKTHHRSPTLATQDVDIANLLSILREQSSSFTASASTSNNNDELNEELLKDILTDNNAVASIVGGIMSHDIVKAISKQEPKDNFFFFNGVACVGLSIPIAC</sequence>
<dbReference type="InterPro" id="IPR001950">
    <property type="entry name" value="SUI1"/>
</dbReference>
<dbReference type="InterPro" id="IPR035985">
    <property type="entry name" value="Ubiquitin-activating_enz"/>
</dbReference>
<evidence type="ECO:0000313" key="6">
    <source>
        <dbReference type="EMBL" id="CAF0928393.1"/>
    </source>
</evidence>
<protein>
    <recommendedName>
        <fullName evidence="5">SUI1 domain-containing protein</fullName>
    </recommendedName>
</protein>
<dbReference type="Gene3D" id="3.30.780.10">
    <property type="entry name" value="SUI1-like domain"/>
    <property type="match status" value="1"/>
</dbReference>
<dbReference type="InterPro" id="IPR005874">
    <property type="entry name" value="SUI1_euk"/>
</dbReference>
<dbReference type="NCBIfam" id="TIGR01160">
    <property type="entry name" value="SUI1_MOF2"/>
    <property type="match status" value="1"/>
</dbReference>
<feature type="domain" description="SUI1" evidence="5">
    <location>
        <begin position="40"/>
        <end position="110"/>
    </location>
</feature>
<dbReference type="PANTHER" id="PTHR10388">
    <property type="entry name" value="EUKARYOTIC TRANSLATION INITIATION FACTOR SUI1"/>
    <property type="match status" value="1"/>
</dbReference>
<keyword evidence="3" id="KW-0648">Protein biosynthesis</keyword>
<evidence type="ECO:0000256" key="4">
    <source>
        <dbReference type="ARBA" id="ARBA00043952"/>
    </source>
</evidence>
<comment type="pathway">
    <text evidence="4">Protein modification.</text>
</comment>
<dbReference type="InterPro" id="IPR000011">
    <property type="entry name" value="UBQ/SUMO-activ_enz_E1-like"/>
</dbReference>
<dbReference type="SUPFAM" id="SSF69572">
    <property type="entry name" value="Activating enzymes of the ubiquitin-like proteins"/>
    <property type="match status" value="1"/>
</dbReference>
<comment type="similarity">
    <text evidence="2">Belongs to the ubiquitin-activating E1 family.</text>
</comment>
<dbReference type="CDD" id="cd11566">
    <property type="entry name" value="eIF1_SUI1"/>
    <property type="match status" value="1"/>
</dbReference>
<dbReference type="Pfam" id="PF01253">
    <property type="entry name" value="SUI1"/>
    <property type="match status" value="1"/>
</dbReference>
<dbReference type="OrthoDB" id="412647at2759"/>
<dbReference type="Gene3D" id="3.40.50.720">
    <property type="entry name" value="NAD(P)-binding Rossmann-like Domain"/>
    <property type="match status" value="1"/>
</dbReference>
<evidence type="ECO:0000313" key="7">
    <source>
        <dbReference type="Proteomes" id="UP000663852"/>
    </source>
</evidence>
<proteinExistence type="inferred from homology"/>
<dbReference type="GO" id="GO:0003743">
    <property type="term" value="F:translation initiation factor activity"/>
    <property type="evidence" value="ECO:0007669"/>
    <property type="project" value="InterPro"/>
</dbReference>
<organism evidence="6 7">
    <name type="scientific">Adineta ricciae</name>
    <name type="common">Rotifer</name>
    <dbReference type="NCBI Taxonomy" id="249248"/>
    <lineage>
        <taxon>Eukaryota</taxon>
        <taxon>Metazoa</taxon>
        <taxon>Spiralia</taxon>
        <taxon>Gnathifera</taxon>
        <taxon>Rotifera</taxon>
        <taxon>Eurotatoria</taxon>
        <taxon>Bdelloidea</taxon>
        <taxon>Adinetida</taxon>
        <taxon>Adinetidae</taxon>
        <taxon>Adineta</taxon>
    </lineage>
</organism>
<dbReference type="GO" id="GO:0008641">
    <property type="term" value="F:ubiquitin-like modifier activating enzyme activity"/>
    <property type="evidence" value="ECO:0007669"/>
    <property type="project" value="InterPro"/>
</dbReference>
<dbReference type="Proteomes" id="UP000663852">
    <property type="component" value="Unassembled WGS sequence"/>
</dbReference>